<gene>
    <name evidence="1" type="ORF">BVRB_024690</name>
</gene>
<dbReference type="Gramene" id="KMS94111">
    <property type="protein sequence ID" value="KMS94111"/>
    <property type="gene ID" value="BVRB_024690"/>
</dbReference>
<protein>
    <recommendedName>
        <fullName evidence="3">TOG domain-containing protein</fullName>
    </recommendedName>
</protein>
<reference evidence="1 2" key="1">
    <citation type="journal article" date="2014" name="Nature">
        <title>The genome of the recently domesticated crop plant sugar beet (Beta vulgaris).</title>
        <authorList>
            <person name="Dohm J.C."/>
            <person name="Minoche A.E."/>
            <person name="Holtgrawe D."/>
            <person name="Capella-Gutierrez S."/>
            <person name="Zakrzewski F."/>
            <person name="Tafer H."/>
            <person name="Rupp O."/>
            <person name="Sorensen T.R."/>
            <person name="Stracke R."/>
            <person name="Reinhardt R."/>
            <person name="Goesmann A."/>
            <person name="Kraft T."/>
            <person name="Schulz B."/>
            <person name="Stadler P.F."/>
            <person name="Schmidt T."/>
            <person name="Gabaldon T."/>
            <person name="Lehrach H."/>
            <person name="Weisshaar B."/>
            <person name="Himmelbauer H."/>
        </authorList>
    </citation>
    <scope>NUCLEOTIDE SEQUENCE [LARGE SCALE GENOMIC DNA]</scope>
    <source>
        <tissue evidence="1">Taproot</tissue>
    </source>
</reference>
<dbReference type="InterPro" id="IPR011989">
    <property type="entry name" value="ARM-like"/>
</dbReference>
<keyword evidence="2" id="KW-1185">Reference proteome</keyword>
<feature type="non-terminal residue" evidence="1">
    <location>
        <position position="256"/>
    </location>
</feature>
<evidence type="ECO:0000313" key="1">
    <source>
        <dbReference type="EMBL" id="KMS94111.1"/>
    </source>
</evidence>
<dbReference type="Gene3D" id="1.25.10.10">
    <property type="entry name" value="Leucine-rich Repeat Variant"/>
    <property type="match status" value="1"/>
</dbReference>
<evidence type="ECO:0008006" key="3">
    <source>
        <dbReference type="Google" id="ProtNLM"/>
    </source>
</evidence>
<feature type="non-terminal residue" evidence="1">
    <location>
        <position position="1"/>
    </location>
</feature>
<dbReference type="SUPFAM" id="SSF48371">
    <property type="entry name" value="ARM repeat"/>
    <property type="match status" value="1"/>
</dbReference>
<sequence>PVTAQLIARSGPESVSFCHSLFSRFSAPEQISGLADILHCHDSGQPAKRRKHSSKPMPPVLSFIALRLDHSSFVSAIRKSAECSNAFVQLYGAVLSEPESEWLDAIIKNVIAVASLPSFVSNLGALMEPISKDNETLRRRALQLLNDKLEAVCEVGCKVDEIVPAVDVLLPNLLTIINMDSEPDMNRQLSLLVIDALCGLCPDDVVAPFIGAIPQVLAIIPSSSTELRSSALMTLGSVMSKLGPHSLKFLSSVMPV</sequence>
<dbReference type="OrthoDB" id="31183at2759"/>
<accession>A0A0J8AZG9</accession>
<dbReference type="InterPro" id="IPR016024">
    <property type="entry name" value="ARM-type_fold"/>
</dbReference>
<dbReference type="AlphaFoldDB" id="A0A0J8AZG9"/>
<dbReference type="Proteomes" id="UP000035740">
    <property type="component" value="Unassembled WGS sequence"/>
</dbReference>
<proteinExistence type="predicted"/>
<organism evidence="1 2">
    <name type="scientific">Beta vulgaris subsp. vulgaris</name>
    <name type="common">Beet</name>
    <dbReference type="NCBI Taxonomy" id="3555"/>
    <lineage>
        <taxon>Eukaryota</taxon>
        <taxon>Viridiplantae</taxon>
        <taxon>Streptophyta</taxon>
        <taxon>Embryophyta</taxon>
        <taxon>Tracheophyta</taxon>
        <taxon>Spermatophyta</taxon>
        <taxon>Magnoliopsida</taxon>
        <taxon>eudicotyledons</taxon>
        <taxon>Gunneridae</taxon>
        <taxon>Pentapetalae</taxon>
        <taxon>Caryophyllales</taxon>
        <taxon>Chenopodiaceae</taxon>
        <taxon>Betoideae</taxon>
        <taxon>Beta</taxon>
    </lineage>
</organism>
<evidence type="ECO:0000313" key="2">
    <source>
        <dbReference type="Proteomes" id="UP000035740"/>
    </source>
</evidence>
<name>A0A0J8AZG9_BETVV</name>
<dbReference type="EMBL" id="KQ096035">
    <property type="protein sequence ID" value="KMS94111.1"/>
    <property type="molecule type" value="Genomic_DNA"/>
</dbReference>